<protein>
    <recommendedName>
        <fullName evidence="9">BED-type domain-containing protein</fullName>
    </recommendedName>
</protein>
<keyword evidence="2" id="KW-0863">Zinc-finger</keyword>
<dbReference type="GO" id="GO:0008270">
    <property type="term" value="F:zinc ion binding"/>
    <property type="evidence" value="ECO:0007669"/>
    <property type="project" value="UniProtKB-KW"/>
</dbReference>
<organism evidence="7 8">
    <name type="scientific">Colocasia esculenta</name>
    <name type="common">Wild taro</name>
    <name type="synonym">Arum esculentum</name>
    <dbReference type="NCBI Taxonomy" id="4460"/>
    <lineage>
        <taxon>Eukaryota</taxon>
        <taxon>Viridiplantae</taxon>
        <taxon>Streptophyta</taxon>
        <taxon>Embryophyta</taxon>
        <taxon>Tracheophyta</taxon>
        <taxon>Spermatophyta</taxon>
        <taxon>Magnoliopsida</taxon>
        <taxon>Liliopsida</taxon>
        <taxon>Araceae</taxon>
        <taxon>Aroideae</taxon>
        <taxon>Colocasieae</taxon>
        <taxon>Colocasia</taxon>
    </lineage>
</organism>
<dbReference type="Proteomes" id="UP000652761">
    <property type="component" value="Unassembled WGS sequence"/>
</dbReference>
<dbReference type="PANTHER" id="PTHR32166">
    <property type="entry name" value="OSJNBA0013A04.12 PROTEIN"/>
    <property type="match status" value="1"/>
</dbReference>
<evidence type="ECO:0000256" key="2">
    <source>
        <dbReference type="ARBA" id="ARBA00022771"/>
    </source>
</evidence>
<reference evidence="7" key="1">
    <citation type="submission" date="2017-07" db="EMBL/GenBank/DDBJ databases">
        <title>Taro Niue Genome Assembly and Annotation.</title>
        <authorList>
            <person name="Atibalentja N."/>
            <person name="Keating K."/>
            <person name="Fields C.J."/>
        </authorList>
    </citation>
    <scope>NUCLEOTIDE SEQUENCE</scope>
    <source>
        <strain evidence="7">Niue_2</strain>
        <tissue evidence="7">Leaf</tissue>
    </source>
</reference>
<gene>
    <name evidence="7" type="ORF">Taro_004512</name>
</gene>
<sequence>MPPRGRSDDIGWQHSRMLEGKRHWFQCNYCNMEFHGGGVSCLKKHLAGVKGVRYSELICCPSVSYDVKIAMAQHLRQSMVKKRTHSQTMLQDDEEGSQDEHRLPSQTTNVHVTIRDPFEKDMQRALRESRAEAWSKGPRWQLGRVVAKFWHHSGLAFNAANSPYYKSMVQEIQNFGKHVQPPTPKELASVYLDAKVEQLKIYIASFKKKWQKNGITIMCDGWSSSTKSSLINFLVYCNRQVFYHKFVDASNHIHNHQYILQLMEQMVAEISEEYVVQVVTDNNSNYKKAREKLMKSHPQIFWTPYAAHYVKHVAEAAQNITQYIYNHTLVLRWMGDFYGGEILRPTITRFATNYIVLDSLFKHRDGLKQMFRSEQWPSSHFATLCDGQEVEGLVNNSNFWLRVSKIVLRLVDGDRTLTMGLVYAKLEAAKKRILATSAKYVHMFINIIKDRWDRQMSRNLHMAAYYLHPGFQHEDEIAYRDDLLGAITSGLKYFREGIGSFGDPSVIAS</sequence>
<comment type="caution">
    <text evidence="7">The sequence shown here is derived from an EMBL/GenBank/DDBJ whole genome shotgun (WGS) entry which is preliminary data.</text>
</comment>
<dbReference type="SUPFAM" id="SSF53098">
    <property type="entry name" value="Ribonuclease H-like"/>
    <property type="match status" value="1"/>
</dbReference>
<dbReference type="AlphaFoldDB" id="A0A843TM70"/>
<name>A0A843TM70_COLES</name>
<evidence type="ECO:0000256" key="4">
    <source>
        <dbReference type="SAM" id="MobiDB-lite"/>
    </source>
</evidence>
<evidence type="ECO:0000256" key="3">
    <source>
        <dbReference type="ARBA" id="ARBA00022833"/>
    </source>
</evidence>
<proteinExistence type="predicted"/>
<dbReference type="Pfam" id="PF04937">
    <property type="entry name" value="DUF659"/>
    <property type="match status" value="1"/>
</dbReference>
<evidence type="ECO:0000259" key="5">
    <source>
        <dbReference type="Pfam" id="PF02892"/>
    </source>
</evidence>
<dbReference type="InterPro" id="IPR007021">
    <property type="entry name" value="DUF659"/>
</dbReference>
<evidence type="ECO:0000313" key="7">
    <source>
        <dbReference type="EMBL" id="MQL72165.1"/>
    </source>
</evidence>
<evidence type="ECO:0000259" key="6">
    <source>
        <dbReference type="Pfam" id="PF04937"/>
    </source>
</evidence>
<dbReference type="PANTHER" id="PTHR32166:SF105">
    <property type="entry name" value="HAT DIMERIZATION DOMAIN-CONTAINING PROTEIN"/>
    <property type="match status" value="1"/>
</dbReference>
<evidence type="ECO:0000313" key="8">
    <source>
        <dbReference type="Proteomes" id="UP000652761"/>
    </source>
</evidence>
<dbReference type="InterPro" id="IPR012337">
    <property type="entry name" value="RNaseH-like_sf"/>
</dbReference>
<dbReference type="InterPro" id="IPR003656">
    <property type="entry name" value="Znf_BED"/>
</dbReference>
<feature type="domain" description="DUF659" evidence="6">
    <location>
        <begin position="182"/>
        <end position="320"/>
    </location>
</feature>
<keyword evidence="3" id="KW-0862">Zinc</keyword>
<dbReference type="OrthoDB" id="684002at2759"/>
<keyword evidence="8" id="KW-1185">Reference proteome</keyword>
<keyword evidence="1" id="KW-0479">Metal-binding</keyword>
<evidence type="ECO:0008006" key="9">
    <source>
        <dbReference type="Google" id="ProtNLM"/>
    </source>
</evidence>
<evidence type="ECO:0000256" key="1">
    <source>
        <dbReference type="ARBA" id="ARBA00022723"/>
    </source>
</evidence>
<dbReference type="Pfam" id="PF02892">
    <property type="entry name" value="zf-BED"/>
    <property type="match status" value="1"/>
</dbReference>
<dbReference type="GO" id="GO:0003677">
    <property type="term" value="F:DNA binding"/>
    <property type="evidence" value="ECO:0007669"/>
    <property type="project" value="InterPro"/>
</dbReference>
<feature type="domain" description="BED-type" evidence="5">
    <location>
        <begin position="12"/>
        <end position="46"/>
    </location>
</feature>
<dbReference type="EMBL" id="NMUH01000122">
    <property type="protein sequence ID" value="MQL72165.1"/>
    <property type="molecule type" value="Genomic_DNA"/>
</dbReference>
<feature type="region of interest" description="Disordered" evidence="4">
    <location>
        <begin position="80"/>
        <end position="106"/>
    </location>
</feature>
<accession>A0A843TM70</accession>